<sequence>MRELSGKTLVQALWFGSLLGLAACASQDTRKTAQCDDSQLGWAIGQPGDEANLARLWKESGAGLMNPIAPTTVVKRDSRPDRLRVYLDKDNRVTAVRCE</sequence>
<proteinExistence type="predicted"/>
<name>A0A1T5KKV6_9GAMM</name>
<feature type="chain" id="PRO_5012933810" evidence="1">
    <location>
        <begin position="23"/>
        <end position="99"/>
    </location>
</feature>
<dbReference type="PROSITE" id="PS51257">
    <property type="entry name" value="PROKAR_LIPOPROTEIN"/>
    <property type="match status" value="1"/>
</dbReference>
<dbReference type="EMBL" id="FUZV01000001">
    <property type="protein sequence ID" value="SKC64376.1"/>
    <property type="molecule type" value="Genomic_DNA"/>
</dbReference>
<keyword evidence="3" id="KW-1185">Reference proteome</keyword>
<dbReference type="Proteomes" id="UP000190341">
    <property type="component" value="Unassembled WGS sequence"/>
</dbReference>
<gene>
    <name evidence="2" type="ORF">SAMN06296058_1795</name>
</gene>
<evidence type="ECO:0000313" key="3">
    <source>
        <dbReference type="Proteomes" id="UP000190341"/>
    </source>
</evidence>
<evidence type="ECO:0000256" key="1">
    <source>
        <dbReference type="SAM" id="SignalP"/>
    </source>
</evidence>
<evidence type="ECO:0000313" key="2">
    <source>
        <dbReference type="EMBL" id="SKC64376.1"/>
    </source>
</evidence>
<organism evidence="2 3">
    <name type="scientific">Pseudoxanthomonas indica</name>
    <dbReference type="NCBI Taxonomy" id="428993"/>
    <lineage>
        <taxon>Bacteria</taxon>
        <taxon>Pseudomonadati</taxon>
        <taxon>Pseudomonadota</taxon>
        <taxon>Gammaproteobacteria</taxon>
        <taxon>Lysobacterales</taxon>
        <taxon>Lysobacteraceae</taxon>
        <taxon>Pseudoxanthomonas</taxon>
    </lineage>
</organism>
<accession>A0A1T5KKV6</accession>
<dbReference type="STRING" id="428993.SAMN06296058_1795"/>
<protein>
    <submittedName>
        <fullName evidence="2">Peptidase inhibitor I78 family protein</fullName>
    </submittedName>
</protein>
<reference evidence="2 3" key="1">
    <citation type="submission" date="2017-02" db="EMBL/GenBank/DDBJ databases">
        <authorList>
            <person name="Peterson S.W."/>
        </authorList>
    </citation>
    <scope>NUCLEOTIDE SEQUENCE [LARGE SCALE GENOMIC DNA]</scope>
    <source>
        <strain evidence="2 3">P15</strain>
    </source>
</reference>
<dbReference type="RefSeq" id="WP_079724057.1">
    <property type="nucleotide sequence ID" value="NZ_BMCL01000002.1"/>
</dbReference>
<dbReference type="OrthoDB" id="5975800at2"/>
<dbReference type="AlphaFoldDB" id="A0A1T5KKV6"/>
<dbReference type="InterPro" id="IPR021719">
    <property type="entry name" value="Prot_inh_I78"/>
</dbReference>
<keyword evidence="1" id="KW-0732">Signal</keyword>
<feature type="signal peptide" evidence="1">
    <location>
        <begin position="1"/>
        <end position="22"/>
    </location>
</feature>
<dbReference type="Gene3D" id="3.30.10.10">
    <property type="entry name" value="Trypsin Inhibitor V, subunit A"/>
    <property type="match status" value="1"/>
</dbReference>
<dbReference type="Pfam" id="PF11720">
    <property type="entry name" value="Inhibitor_I78"/>
    <property type="match status" value="1"/>
</dbReference>